<proteinExistence type="predicted"/>
<sequence length="582" mass="65926">MQLICKFVPGNSLSRDVLDFILSPDECIGQLSRTRNLQDVARQLPKPLAESIPQSAKKDIHRLLTTLKQRLVRADWVAVSSFARRTPLSDTQLQAYPALKARIDTLAAQPEKKVVKANYAMVTDDVPLARNLTFTPVEPAPDKKIVVEFAGQWLRNAASLLLTKTEKQREKISYPKADLKNIHRSLVTFKALEDEAKNLYLSIPLSNQTQPMNLLLAENLTPVDERQEMSEWENVLIPVVPMYFLNADKSEQAAARHMSGYIYVLWQQKVWRELEITDKGYYSDINIEYYRGAEPQSSKPKRHADICITDPERGSPFSYEPYQVVQNGKVVCEGILNDVGEARVFNLTEEEVDVVMTDYEPQVVVKVQTELSPFKGANSALREATGRPVPHIWLPYKILGEVQSVFVHYSATQLSTQRLSELESDPSQATEIKDWDQYTNAQSFKTGQGITRALALPNISEVQALEYAVISSQLEKNIAGVYINGPVSALTFAYPSDPVVDESDDYFELQETKGDWCQRSYLRDCAPNEQGTRHIQFSGWPAEVKNVDLVRGYLGHSRHQRDNQTVIFSDKKLSELLAYKPQ</sequence>
<accession>A0A3R9F5V7</accession>
<evidence type="ECO:0000313" key="1">
    <source>
        <dbReference type="EMBL" id="RSD30593.1"/>
    </source>
</evidence>
<dbReference type="AlphaFoldDB" id="A0A3R9F5V7"/>
<keyword evidence="2" id="KW-1185">Reference proteome</keyword>
<dbReference type="EMBL" id="RSFA01000060">
    <property type="protein sequence ID" value="RSD30593.1"/>
    <property type="molecule type" value="Genomic_DNA"/>
</dbReference>
<dbReference type="CDD" id="cd20705">
    <property type="entry name" value="MIX_I"/>
    <property type="match status" value="1"/>
</dbReference>
<protein>
    <submittedName>
        <fullName evidence="1">Uncharacterized protein</fullName>
    </submittedName>
</protein>
<dbReference type="RefSeq" id="WP_125322199.1">
    <property type="nucleotide sequence ID" value="NZ_AP024890.1"/>
</dbReference>
<dbReference type="Proteomes" id="UP000269041">
    <property type="component" value="Unassembled WGS sequence"/>
</dbReference>
<gene>
    <name evidence="1" type="ORF">EJA03_13120</name>
</gene>
<evidence type="ECO:0000313" key="2">
    <source>
        <dbReference type="Proteomes" id="UP000269041"/>
    </source>
</evidence>
<comment type="caution">
    <text evidence="1">The sequence shown here is derived from an EMBL/GenBank/DDBJ whole genome shotgun (WGS) entry which is preliminary data.</text>
</comment>
<dbReference type="OrthoDB" id="5406083at2"/>
<organism evidence="1 2">
    <name type="scientific">Vibrio pectenicida</name>
    <dbReference type="NCBI Taxonomy" id="62763"/>
    <lineage>
        <taxon>Bacteria</taxon>
        <taxon>Pseudomonadati</taxon>
        <taxon>Pseudomonadota</taxon>
        <taxon>Gammaproteobacteria</taxon>
        <taxon>Vibrionales</taxon>
        <taxon>Vibrionaceae</taxon>
        <taxon>Vibrio</taxon>
    </lineage>
</organism>
<reference evidence="1 2" key="1">
    <citation type="submission" date="2018-12" db="EMBL/GenBank/DDBJ databases">
        <title>Genomic taxonomy of the Vibrionaceae family.</title>
        <authorList>
            <person name="Gomez-Gil B."/>
            <person name="Enciso-Ibarra K."/>
        </authorList>
    </citation>
    <scope>NUCLEOTIDE SEQUENCE [LARGE SCALE GENOMIC DNA]</scope>
    <source>
        <strain evidence="1 2">CAIM 594</strain>
    </source>
</reference>
<name>A0A3R9F5V7_9VIBR</name>